<comment type="caution">
    <text evidence="1">The sequence shown here is derived from an EMBL/GenBank/DDBJ whole genome shotgun (WGS) entry which is preliminary data.</text>
</comment>
<dbReference type="AlphaFoldDB" id="A0AAN7U5Y5"/>
<accession>A0AAN7U5Y5</accession>
<name>A0AAN7U5Y5_9PEZI</name>
<proteinExistence type="predicted"/>
<reference evidence="1 2" key="1">
    <citation type="submission" date="2023-10" db="EMBL/GenBank/DDBJ databases">
        <title>Draft genome sequence of Xylaria bambusicola isolate GMP-LS, the root and basal stem rot pathogen of sugarcane in Indonesia.</title>
        <authorList>
            <person name="Selvaraj P."/>
            <person name="Muralishankar V."/>
            <person name="Muruganantham S."/>
            <person name="Sp S."/>
            <person name="Haryani S."/>
            <person name="Lau K.J.X."/>
            <person name="Naqvi N.I."/>
        </authorList>
    </citation>
    <scope>NUCLEOTIDE SEQUENCE [LARGE SCALE GENOMIC DNA]</scope>
    <source>
        <strain evidence="1">GMP-LS</strain>
    </source>
</reference>
<protein>
    <submittedName>
        <fullName evidence="1">Uncharacterized protein</fullName>
    </submittedName>
</protein>
<evidence type="ECO:0000313" key="2">
    <source>
        <dbReference type="Proteomes" id="UP001305414"/>
    </source>
</evidence>
<gene>
    <name evidence="1" type="ORF">RRF57_001751</name>
</gene>
<organism evidence="1 2">
    <name type="scientific">Xylaria bambusicola</name>
    <dbReference type="NCBI Taxonomy" id="326684"/>
    <lineage>
        <taxon>Eukaryota</taxon>
        <taxon>Fungi</taxon>
        <taxon>Dikarya</taxon>
        <taxon>Ascomycota</taxon>
        <taxon>Pezizomycotina</taxon>
        <taxon>Sordariomycetes</taxon>
        <taxon>Xylariomycetidae</taxon>
        <taxon>Xylariales</taxon>
        <taxon>Xylariaceae</taxon>
        <taxon>Xylaria</taxon>
    </lineage>
</organism>
<dbReference type="EMBL" id="JAWHQM010000003">
    <property type="protein sequence ID" value="KAK5626035.1"/>
    <property type="molecule type" value="Genomic_DNA"/>
</dbReference>
<keyword evidence="2" id="KW-1185">Reference proteome</keyword>
<sequence length="122" mass="14053">MEKPMFTVHSQRAESWTSNTTYHSLYQQDEDKRNLINENGAEDPYATGEEPKAALSTRLRWLHPLVHLLPVIATAGVVQLSIRNIYWADDARYYKDWQTILQFPAKIHEILIVGSLSAMVLQ</sequence>
<dbReference type="Proteomes" id="UP001305414">
    <property type="component" value="Unassembled WGS sequence"/>
</dbReference>
<evidence type="ECO:0000313" key="1">
    <source>
        <dbReference type="EMBL" id="KAK5626035.1"/>
    </source>
</evidence>